<name>A0ABR0B7A0_9CRUS</name>
<dbReference type="Proteomes" id="UP001234178">
    <property type="component" value="Unassembled WGS sequence"/>
</dbReference>
<keyword evidence="2" id="KW-1185">Reference proteome</keyword>
<protein>
    <submittedName>
        <fullName evidence="1">Uncharacterized protein</fullName>
    </submittedName>
</protein>
<evidence type="ECO:0000313" key="1">
    <source>
        <dbReference type="EMBL" id="KAK4037572.1"/>
    </source>
</evidence>
<organism evidence="1 2">
    <name type="scientific">Daphnia magna</name>
    <dbReference type="NCBI Taxonomy" id="35525"/>
    <lineage>
        <taxon>Eukaryota</taxon>
        <taxon>Metazoa</taxon>
        <taxon>Ecdysozoa</taxon>
        <taxon>Arthropoda</taxon>
        <taxon>Crustacea</taxon>
        <taxon>Branchiopoda</taxon>
        <taxon>Diplostraca</taxon>
        <taxon>Cladocera</taxon>
        <taxon>Anomopoda</taxon>
        <taxon>Daphniidae</taxon>
        <taxon>Daphnia</taxon>
    </lineage>
</organism>
<proteinExistence type="predicted"/>
<dbReference type="EMBL" id="JAOYFB010000040">
    <property type="protein sequence ID" value="KAK4037572.1"/>
    <property type="molecule type" value="Genomic_DNA"/>
</dbReference>
<evidence type="ECO:0000313" key="2">
    <source>
        <dbReference type="Proteomes" id="UP001234178"/>
    </source>
</evidence>
<gene>
    <name evidence="1" type="ORF">OUZ56_029604</name>
</gene>
<comment type="caution">
    <text evidence="1">The sequence shown here is derived from an EMBL/GenBank/DDBJ whole genome shotgun (WGS) entry which is preliminary data.</text>
</comment>
<sequence>MKARWVKMDTKWFLLTSIEIEELKISLAKKGRNAADVLTNRRNMGRSLHLFKASFSRQLTLEVEVAWEFTESAKQ</sequence>
<accession>A0ABR0B7A0</accession>
<reference evidence="1 2" key="1">
    <citation type="journal article" date="2023" name="Nucleic Acids Res.">
        <title>The hologenome of Daphnia magna reveals possible DNA methylation and microbiome-mediated evolution of the host genome.</title>
        <authorList>
            <person name="Chaturvedi A."/>
            <person name="Li X."/>
            <person name="Dhandapani V."/>
            <person name="Marshall H."/>
            <person name="Kissane S."/>
            <person name="Cuenca-Cambronero M."/>
            <person name="Asole G."/>
            <person name="Calvet F."/>
            <person name="Ruiz-Romero M."/>
            <person name="Marangio P."/>
            <person name="Guigo R."/>
            <person name="Rago D."/>
            <person name="Mirbahai L."/>
            <person name="Eastwood N."/>
            <person name="Colbourne J.K."/>
            <person name="Zhou J."/>
            <person name="Mallon E."/>
            <person name="Orsini L."/>
        </authorList>
    </citation>
    <scope>NUCLEOTIDE SEQUENCE [LARGE SCALE GENOMIC DNA]</scope>
    <source>
        <strain evidence="1">LRV0_1</strain>
    </source>
</reference>